<keyword evidence="3" id="KW-1185">Reference proteome</keyword>
<evidence type="ECO:0000313" key="2">
    <source>
        <dbReference type="EMBL" id="MFC4610280.1"/>
    </source>
</evidence>
<dbReference type="CDD" id="cd00093">
    <property type="entry name" value="HTH_XRE"/>
    <property type="match status" value="1"/>
</dbReference>
<dbReference type="EMBL" id="JBHSFE010000015">
    <property type="protein sequence ID" value="MFC4610280.1"/>
    <property type="molecule type" value="Genomic_DNA"/>
</dbReference>
<protein>
    <submittedName>
        <fullName evidence="2">Helix-turn-helix domain-containing protein</fullName>
    </submittedName>
</protein>
<dbReference type="Proteomes" id="UP001595993">
    <property type="component" value="Unassembled WGS sequence"/>
</dbReference>
<dbReference type="PROSITE" id="PS50943">
    <property type="entry name" value="HTH_CROC1"/>
    <property type="match status" value="1"/>
</dbReference>
<dbReference type="Gene3D" id="1.10.260.40">
    <property type="entry name" value="lambda repressor-like DNA-binding domains"/>
    <property type="match status" value="1"/>
</dbReference>
<evidence type="ECO:0000313" key="3">
    <source>
        <dbReference type="Proteomes" id="UP001595993"/>
    </source>
</evidence>
<name>A0ABV9GB41_9ACTN</name>
<reference evidence="3" key="1">
    <citation type="journal article" date="2019" name="Int. J. Syst. Evol. Microbiol.">
        <title>The Global Catalogue of Microorganisms (GCM) 10K type strain sequencing project: providing services to taxonomists for standard genome sequencing and annotation.</title>
        <authorList>
            <consortium name="The Broad Institute Genomics Platform"/>
            <consortium name="The Broad Institute Genome Sequencing Center for Infectious Disease"/>
            <person name="Wu L."/>
            <person name="Ma J."/>
        </authorList>
    </citation>
    <scope>NUCLEOTIDE SEQUENCE [LARGE SCALE GENOMIC DNA]</scope>
    <source>
        <strain evidence="3">CGMCC 4.7139</strain>
    </source>
</reference>
<evidence type="ECO:0000259" key="1">
    <source>
        <dbReference type="PROSITE" id="PS50943"/>
    </source>
</evidence>
<dbReference type="InterPro" id="IPR001387">
    <property type="entry name" value="Cro/C1-type_HTH"/>
</dbReference>
<organism evidence="2 3">
    <name type="scientific">Streptomyces maoxianensis</name>
    <dbReference type="NCBI Taxonomy" id="1459942"/>
    <lineage>
        <taxon>Bacteria</taxon>
        <taxon>Bacillati</taxon>
        <taxon>Actinomycetota</taxon>
        <taxon>Actinomycetes</taxon>
        <taxon>Kitasatosporales</taxon>
        <taxon>Streptomycetaceae</taxon>
        <taxon>Streptomyces</taxon>
    </lineage>
</organism>
<gene>
    <name evidence="2" type="ORF">ACFO9E_21050</name>
</gene>
<dbReference type="InterPro" id="IPR010982">
    <property type="entry name" value="Lambda_DNA-bd_dom_sf"/>
</dbReference>
<sequence length="149" mass="16772">MGDGAHEVKRSLAEKVDHLFITIHPRDRGPYSYKEVEAGIRRQGGPPMSSSYIWQLRTGKRDNPTMKHLEALAGFFGVSPSYFFDEESSRRIDAELSMLSSMRDNQVRSVAMRASGLSPETLQTIQSFIERARDLEGLNSGDRAPEEQP</sequence>
<dbReference type="RefSeq" id="WP_381198096.1">
    <property type="nucleotide sequence ID" value="NZ_JBHSFE010000015.1"/>
</dbReference>
<dbReference type="SUPFAM" id="SSF47413">
    <property type="entry name" value="lambda repressor-like DNA-binding domains"/>
    <property type="match status" value="1"/>
</dbReference>
<proteinExistence type="predicted"/>
<accession>A0ABV9GB41</accession>
<comment type="caution">
    <text evidence="2">The sequence shown here is derived from an EMBL/GenBank/DDBJ whole genome shotgun (WGS) entry which is preliminary data.</text>
</comment>
<feature type="domain" description="HTH cro/C1-type" evidence="1">
    <location>
        <begin position="48"/>
        <end position="83"/>
    </location>
</feature>